<evidence type="ECO:0000313" key="2">
    <source>
        <dbReference type="Proteomes" id="UP000053586"/>
    </source>
</evidence>
<dbReference type="EMBL" id="BAET01000022">
    <property type="protein sequence ID" value="GAB56145.1"/>
    <property type="molecule type" value="Genomic_DNA"/>
</dbReference>
<evidence type="ECO:0000313" key="1">
    <source>
        <dbReference type="EMBL" id="GAB56145.1"/>
    </source>
</evidence>
<dbReference type="Proteomes" id="UP000053586">
    <property type="component" value="Unassembled WGS sequence"/>
</dbReference>
<reference evidence="1 2" key="1">
    <citation type="journal article" date="2012" name="J. Bacteriol.">
        <title>Genome sequence of proteorhodopsin-containing sea ice bacterium Glaciecola punicea ACAM 611T.</title>
        <authorList>
            <person name="Qin Q.-L."/>
            <person name="Xie B.-B."/>
            <person name="Shu Y.-L."/>
            <person name="Rong J.-C."/>
            <person name="Zhao D.-L."/>
            <person name="Zhang X.-Y."/>
            <person name="Chen X.-L."/>
            <person name="Zhou B.-C."/>
            <person name="Zhanga Y.-Z."/>
        </authorList>
    </citation>
    <scope>NUCLEOTIDE SEQUENCE [LARGE SCALE GENOMIC DNA]</scope>
    <source>
        <strain evidence="1 2">ACAM 611</strain>
    </source>
</reference>
<keyword evidence="2" id="KW-1185">Reference proteome</keyword>
<organism evidence="1 2">
    <name type="scientific">Glaciecola punicea ACAM 611</name>
    <dbReference type="NCBI Taxonomy" id="1121923"/>
    <lineage>
        <taxon>Bacteria</taxon>
        <taxon>Pseudomonadati</taxon>
        <taxon>Pseudomonadota</taxon>
        <taxon>Gammaproteobacteria</taxon>
        <taxon>Alteromonadales</taxon>
        <taxon>Alteromonadaceae</taxon>
        <taxon>Glaciecola</taxon>
    </lineage>
</organism>
<sequence>MFSAHKDYKINTFAEDDCRIVVNEKTALQNKYKCLLIALIKKHRSEHPD</sequence>
<gene>
    <name evidence="1" type="ORF">GPUN_2030</name>
</gene>
<reference evidence="1 2" key="2">
    <citation type="journal article" date="2017" name="Antonie Van Leeuwenhoek">
        <title>Rhizobium rhizosphaerae sp. nov., a novel species isolated from rice rhizosphere.</title>
        <authorList>
            <person name="Zhao J.J."/>
            <person name="Zhang J."/>
            <person name="Zhang R.J."/>
            <person name="Zhang C.W."/>
            <person name="Yin H.Q."/>
            <person name="Zhang X.X."/>
        </authorList>
    </citation>
    <scope>NUCLEOTIDE SEQUENCE [LARGE SCALE GENOMIC DNA]</scope>
    <source>
        <strain evidence="1 2">ACAM 611</strain>
    </source>
</reference>
<protein>
    <submittedName>
        <fullName evidence="1">Uncharacterized protein</fullName>
    </submittedName>
</protein>
<comment type="caution">
    <text evidence="1">The sequence shown here is derived from an EMBL/GenBank/DDBJ whole genome shotgun (WGS) entry which is preliminary data.</text>
</comment>
<proteinExistence type="predicted"/>
<name>H5TCW8_9ALTE</name>
<dbReference type="AlphaFoldDB" id="H5TCW8"/>
<accession>H5TCW8</accession>